<dbReference type="EMBL" id="ML994729">
    <property type="protein sequence ID" value="KAF2175546.1"/>
    <property type="molecule type" value="Genomic_DNA"/>
</dbReference>
<dbReference type="PANTHER" id="PTHR21221:SF1">
    <property type="entry name" value="UREIDOGLYCOLATE LYASE"/>
    <property type="match status" value="1"/>
</dbReference>
<keyword evidence="2" id="KW-0659">Purine metabolism</keyword>
<organism evidence="6 7">
    <name type="scientific">Zopfia rhizophila CBS 207.26</name>
    <dbReference type="NCBI Taxonomy" id="1314779"/>
    <lineage>
        <taxon>Eukaryota</taxon>
        <taxon>Fungi</taxon>
        <taxon>Dikarya</taxon>
        <taxon>Ascomycota</taxon>
        <taxon>Pezizomycotina</taxon>
        <taxon>Dothideomycetes</taxon>
        <taxon>Dothideomycetes incertae sedis</taxon>
        <taxon>Zopfiaceae</taxon>
        <taxon>Zopfia</taxon>
    </lineage>
</organism>
<evidence type="ECO:0000256" key="4">
    <source>
        <dbReference type="ARBA" id="ARBA00047684"/>
    </source>
</evidence>
<reference evidence="6" key="1">
    <citation type="journal article" date="2020" name="Stud. Mycol.">
        <title>101 Dothideomycetes genomes: a test case for predicting lifestyles and emergence of pathogens.</title>
        <authorList>
            <person name="Haridas S."/>
            <person name="Albert R."/>
            <person name="Binder M."/>
            <person name="Bloem J."/>
            <person name="Labutti K."/>
            <person name="Salamov A."/>
            <person name="Andreopoulos B."/>
            <person name="Baker S."/>
            <person name="Barry K."/>
            <person name="Bills G."/>
            <person name="Bluhm B."/>
            <person name="Cannon C."/>
            <person name="Castanera R."/>
            <person name="Culley D."/>
            <person name="Daum C."/>
            <person name="Ezra D."/>
            <person name="Gonzalez J."/>
            <person name="Henrissat B."/>
            <person name="Kuo A."/>
            <person name="Liang C."/>
            <person name="Lipzen A."/>
            <person name="Lutzoni F."/>
            <person name="Magnuson J."/>
            <person name="Mondo S."/>
            <person name="Nolan M."/>
            <person name="Ohm R."/>
            <person name="Pangilinan J."/>
            <person name="Park H.-J."/>
            <person name="Ramirez L."/>
            <person name="Alfaro M."/>
            <person name="Sun H."/>
            <person name="Tritt A."/>
            <person name="Yoshinaga Y."/>
            <person name="Zwiers L.-H."/>
            <person name="Turgeon B."/>
            <person name="Goodwin S."/>
            <person name="Spatafora J."/>
            <person name="Crous P."/>
            <person name="Grigoriev I."/>
        </authorList>
    </citation>
    <scope>NUCLEOTIDE SEQUENCE</scope>
    <source>
        <strain evidence="6">CBS 207.26</strain>
    </source>
</reference>
<dbReference type="Pfam" id="PF04115">
    <property type="entry name" value="Ureidogly_lyase"/>
    <property type="match status" value="1"/>
</dbReference>
<dbReference type="SUPFAM" id="SSF51182">
    <property type="entry name" value="RmlC-like cupins"/>
    <property type="match status" value="1"/>
</dbReference>
<dbReference type="GO" id="GO:0000256">
    <property type="term" value="P:allantoin catabolic process"/>
    <property type="evidence" value="ECO:0007669"/>
    <property type="project" value="InterPro"/>
</dbReference>
<dbReference type="Proteomes" id="UP000800200">
    <property type="component" value="Unassembled WGS sequence"/>
</dbReference>
<accession>A0A6A6DD42</accession>
<proteinExistence type="predicted"/>
<evidence type="ECO:0000256" key="2">
    <source>
        <dbReference type="ARBA" id="ARBA00022631"/>
    </source>
</evidence>
<sequence>MPTSMPCPSIRIPIELLTQSSFAQFGTVIENPAHSNAPRSQRLPPPDAVSANQGTALKFLDVAHMSNLYNLAPSKKPARAVMNMFVCAPRDLRPHEPSESMPSSWGDIDFDDDDDYGDGDRQLFDVQILERHPFTTQTFIPMGLSQTDRHTQYLVIVAPTLPASASRRNTGRPPPYPTPNIKKQKSIKDIFARARPSPFTNEAAPPPGTFSRLHPSQRPKGPGLPDLKNLRAFVATGNQAVTYGAGTWHAPMVVVGDRPVDFVVVQFANGVGIEDCQEITLVPDKDAEEGIAIQVDSDSAGRVLVKAGVRSVKAKL</sequence>
<dbReference type="PANTHER" id="PTHR21221">
    <property type="entry name" value="UREIDOGLYCOLATE HYDROLASE"/>
    <property type="match status" value="1"/>
</dbReference>
<evidence type="ECO:0000256" key="1">
    <source>
        <dbReference type="ARBA" id="ARBA00011738"/>
    </source>
</evidence>
<keyword evidence="3" id="KW-0456">Lyase</keyword>
<dbReference type="InterPro" id="IPR007247">
    <property type="entry name" value="Ureidogly_lyase"/>
</dbReference>
<name>A0A6A6DD42_9PEZI</name>
<dbReference type="CDD" id="cd20298">
    <property type="entry name" value="cupin_UAH"/>
    <property type="match status" value="1"/>
</dbReference>
<dbReference type="InterPro" id="IPR024060">
    <property type="entry name" value="Ureidoglycolate_lyase_dom_sf"/>
</dbReference>
<protein>
    <recommendedName>
        <fullName evidence="8">Ureidoglycolate hydrolase</fullName>
    </recommendedName>
</protein>
<dbReference type="OrthoDB" id="10266039at2759"/>
<evidence type="ECO:0008006" key="8">
    <source>
        <dbReference type="Google" id="ProtNLM"/>
    </source>
</evidence>
<evidence type="ECO:0000256" key="3">
    <source>
        <dbReference type="ARBA" id="ARBA00023239"/>
    </source>
</evidence>
<dbReference type="AlphaFoldDB" id="A0A6A6DD42"/>
<comment type="subunit">
    <text evidence="1">Homodimer.</text>
</comment>
<comment type="catalytic activity">
    <reaction evidence="4">
        <text>(S)-ureidoglycolate = urea + glyoxylate</text>
        <dbReference type="Rhea" id="RHEA:11304"/>
        <dbReference type="ChEBI" id="CHEBI:16199"/>
        <dbReference type="ChEBI" id="CHEBI:36655"/>
        <dbReference type="ChEBI" id="CHEBI:57296"/>
        <dbReference type="EC" id="4.3.2.3"/>
    </reaction>
</comment>
<dbReference type="Gene3D" id="2.60.120.480">
    <property type="entry name" value="Ureidoglycolate hydrolase"/>
    <property type="match status" value="1"/>
</dbReference>
<evidence type="ECO:0000256" key="5">
    <source>
        <dbReference type="SAM" id="MobiDB-lite"/>
    </source>
</evidence>
<dbReference type="GO" id="GO:0050385">
    <property type="term" value="F:ureidoglycolate lyase activity"/>
    <property type="evidence" value="ECO:0007669"/>
    <property type="project" value="UniProtKB-EC"/>
</dbReference>
<evidence type="ECO:0000313" key="6">
    <source>
        <dbReference type="EMBL" id="KAF2175546.1"/>
    </source>
</evidence>
<dbReference type="InterPro" id="IPR047233">
    <property type="entry name" value="UAH_cupin"/>
</dbReference>
<dbReference type="InterPro" id="IPR011051">
    <property type="entry name" value="RmlC_Cupin_sf"/>
</dbReference>
<dbReference type="GO" id="GO:0006144">
    <property type="term" value="P:purine nucleobase metabolic process"/>
    <property type="evidence" value="ECO:0007669"/>
    <property type="project" value="UniProtKB-KW"/>
</dbReference>
<evidence type="ECO:0000313" key="7">
    <source>
        <dbReference type="Proteomes" id="UP000800200"/>
    </source>
</evidence>
<keyword evidence="7" id="KW-1185">Reference proteome</keyword>
<dbReference type="GO" id="GO:0004848">
    <property type="term" value="F:ureidoglycolate hydrolase activity"/>
    <property type="evidence" value="ECO:0007669"/>
    <property type="project" value="InterPro"/>
</dbReference>
<gene>
    <name evidence="6" type="ORF">K469DRAFT_702063</name>
</gene>
<feature type="region of interest" description="Disordered" evidence="5">
    <location>
        <begin position="197"/>
        <end position="223"/>
    </location>
</feature>